<dbReference type="InterPro" id="IPR002701">
    <property type="entry name" value="CM_II_prokaryot"/>
</dbReference>
<evidence type="ECO:0000313" key="5">
    <source>
        <dbReference type="Proteomes" id="UP000094329"/>
    </source>
</evidence>
<organism evidence="4 5">
    <name type="scientific">Piscirickettsia litoralis</name>
    <dbReference type="NCBI Taxonomy" id="1891921"/>
    <lineage>
        <taxon>Bacteria</taxon>
        <taxon>Pseudomonadati</taxon>
        <taxon>Pseudomonadota</taxon>
        <taxon>Gammaproteobacteria</taxon>
        <taxon>Thiotrichales</taxon>
        <taxon>Piscirickettsiaceae</taxon>
        <taxon>Piscirickettsia</taxon>
    </lineage>
</organism>
<proteinExistence type="predicted"/>
<sequence>MKKVLVVFILVLCSPFVYSKNLDQSTRPQQLIQLIQQREAVMKDVAAFKFNRGISPYDAQRERAVLSNIEKQMGHSKNSAAVLVNAQILMDVSKQIEAYWMDYWEKKSH</sequence>
<evidence type="ECO:0000259" key="3">
    <source>
        <dbReference type="SMART" id="SM00830"/>
    </source>
</evidence>
<feature type="domain" description="Chorismate mutase" evidence="3">
    <location>
        <begin position="27"/>
        <end position="100"/>
    </location>
</feature>
<evidence type="ECO:0000313" key="4">
    <source>
        <dbReference type="EMBL" id="ODN41711.1"/>
    </source>
</evidence>
<feature type="chain" id="PRO_5045500845" description="chorismate mutase" evidence="2">
    <location>
        <begin position="20"/>
        <end position="109"/>
    </location>
</feature>
<dbReference type="InterPro" id="IPR036263">
    <property type="entry name" value="Chorismate_II_sf"/>
</dbReference>
<protein>
    <recommendedName>
        <fullName evidence="1">chorismate mutase</fullName>
        <ecNumber evidence="1">5.4.99.5</ecNumber>
    </recommendedName>
</protein>
<comment type="caution">
    <text evidence="4">The sequence shown here is derived from an EMBL/GenBank/DDBJ whole genome shotgun (WGS) entry which is preliminary data.</text>
</comment>
<gene>
    <name evidence="4" type="ORF">BGC07_00320</name>
</gene>
<accession>A0ABX2ZYN7</accession>
<dbReference type="EMBL" id="MDTU01000001">
    <property type="protein sequence ID" value="ODN41711.1"/>
    <property type="molecule type" value="Genomic_DNA"/>
</dbReference>
<dbReference type="EC" id="5.4.99.5" evidence="1"/>
<dbReference type="SUPFAM" id="SSF48600">
    <property type="entry name" value="Chorismate mutase II"/>
    <property type="match status" value="1"/>
</dbReference>
<keyword evidence="2" id="KW-0732">Signal</keyword>
<evidence type="ECO:0000256" key="2">
    <source>
        <dbReference type="SAM" id="SignalP"/>
    </source>
</evidence>
<evidence type="ECO:0000256" key="1">
    <source>
        <dbReference type="ARBA" id="ARBA00012404"/>
    </source>
</evidence>
<reference evidence="4 5" key="1">
    <citation type="submission" date="2016-08" db="EMBL/GenBank/DDBJ databases">
        <title>Draft genome sequence of Candidatus Piscirickettsia litoralis, from seawater.</title>
        <authorList>
            <person name="Wan X."/>
            <person name="Lee A.J."/>
            <person name="Hou S."/>
            <person name="Donachie S.P."/>
        </authorList>
    </citation>
    <scope>NUCLEOTIDE SEQUENCE [LARGE SCALE GENOMIC DNA]</scope>
    <source>
        <strain evidence="4 5">Y2</strain>
    </source>
</reference>
<dbReference type="Proteomes" id="UP000094329">
    <property type="component" value="Unassembled WGS sequence"/>
</dbReference>
<dbReference type="Pfam" id="PF01817">
    <property type="entry name" value="CM_2"/>
    <property type="match status" value="1"/>
</dbReference>
<name>A0ABX2ZYN7_9GAMM</name>
<keyword evidence="5" id="KW-1185">Reference proteome</keyword>
<dbReference type="InterPro" id="IPR036979">
    <property type="entry name" value="CM_dom_sf"/>
</dbReference>
<feature type="signal peptide" evidence="2">
    <location>
        <begin position="1"/>
        <end position="19"/>
    </location>
</feature>
<dbReference type="SMART" id="SM00830">
    <property type="entry name" value="CM_2"/>
    <property type="match status" value="1"/>
</dbReference>
<dbReference type="Gene3D" id="1.20.59.10">
    <property type="entry name" value="Chorismate mutase"/>
    <property type="match status" value="1"/>
</dbReference>
<dbReference type="RefSeq" id="WP_069311513.1">
    <property type="nucleotide sequence ID" value="NZ_MDTU01000001.1"/>
</dbReference>